<feature type="transmembrane region" description="Helical" evidence="1">
    <location>
        <begin position="12"/>
        <end position="31"/>
    </location>
</feature>
<feature type="transmembrane region" description="Helical" evidence="1">
    <location>
        <begin position="52"/>
        <end position="76"/>
    </location>
</feature>
<proteinExistence type="predicted"/>
<feature type="transmembrane region" description="Helical" evidence="1">
    <location>
        <begin position="153"/>
        <end position="175"/>
    </location>
</feature>
<feature type="domain" description="MHYT" evidence="3">
    <location>
        <begin position="9"/>
        <end position="206"/>
    </location>
</feature>
<dbReference type="PANTHER" id="PTHR35152:SF1">
    <property type="entry name" value="DOMAIN SIGNALLING PROTEIN, PUTATIVE (AFU_ORTHOLOGUE AFUA_5G11310)-RELATED"/>
    <property type="match status" value="1"/>
</dbReference>
<reference evidence="5" key="1">
    <citation type="journal article" date="2019" name="Int. J. Syst. Evol. Microbiol.">
        <title>The Global Catalogue of Microorganisms (GCM) 10K type strain sequencing project: providing services to taxonomists for standard genome sequencing and annotation.</title>
        <authorList>
            <consortium name="The Broad Institute Genomics Platform"/>
            <consortium name="The Broad Institute Genome Sequencing Center for Infectious Disease"/>
            <person name="Wu L."/>
            <person name="Ma J."/>
        </authorList>
    </citation>
    <scope>NUCLEOTIDE SEQUENCE [LARGE SCALE GENOMIC DNA]</scope>
    <source>
        <strain evidence="5">IBRC-M 10908</strain>
    </source>
</reference>
<feature type="transmembrane region" description="Helical" evidence="1">
    <location>
        <begin position="119"/>
        <end position="141"/>
    </location>
</feature>
<dbReference type="InterPro" id="IPR005330">
    <property type="entry name" value="MHYT_dom"/>
</dbReference>
<accession>A0ABV8TU69</accession>
<protein>
    <submittedName>
        <fullName evidence="4">MHYT domain-containing protein</fullName>
    </submittedName>
</protein>
<feature type="transmembrane region" description="Helical" evidence="1">
    <location>
        <begin position="88"/>
        <end position="107"/>
    </location>
</feature>
<keyword evidence="1" id="KW-1133">Transmembrane helix</keyword>
<feature type="transmembrane region" description="Helical" evidence="1">
    <location>
        <begin position="221"/>
        <end position="243"/>
    </location>
</feature>
<dbReference type="EMBL" id="JBHSDK010000002">
    <property type="protein sequence ID" value="MFC4333926.1"/>
    <property type="molecule type" value="Genomic_DNA"/>
</dbReference>
<keyword evidence="5" id="KW-1185">Reference proteome</keyword>
<feature type="region of interest" description="Disordered" evidence="2">
    <location>
        <begin position="249"/>
        <end position="304"/>
    </location>
</feature>
<keyword evidence="1" id="KW-0812">Transmembrane</keyword>
<evidence type="ECO:0000313" key="5">
    <source>
        <dbReference type="Proteomes" id="UP001595823"/>
    </source>
</evidence>
<sequence length="304" mass="32491">MAEVNHFTYGWVNPAMGFTFAFIGSLLALACMNRARQDTNPIRSIRSSRIGWIILASLALGGTAIWMMHFTAMIGFRVIGSSIAYDPWMTLLSLVASISAVSFGLFVAGASRKRSVVRVLVAGPPTGAGVVLMHYMGMHAINISGMIHHDRTFVIASIAIALVAATVALFFALWLKGRAAHITGALIMAVAISAMHYTGMAGVQVTVYDEGRQQVEGIDPIMLTIPILVVATILIIVLLFTLFAKPGGGPGPRDPQGPSEPEPEVPAAPRQNPTPPDSAFGAAYPDAERFSVPQQPQSPHMPRY</sequence>
<dbReference type="PANTHER" id="PTHR35152">
    <property type="entry name" value="DOMAIN SIGNALLING PROTEIN, PUTATIVE (AFU_ORTHOLOGUE AFUA_5G11310)-RELATED"/>
    <property type="match status" value="1"/>
</dbReference>
<gene>
    <name evidence="4" type="ORF">ACFPET_01790</name>
</gene>
<dbReference type="Pfam" id="PF03707">
    <property type="entry name" value="MHYT"/>
    <property type="match status" value="3"/>
</dbReference>
<feature type="compositionally biased region" description="Pro residues" evidence="2">
    <location>
        <begin position="252"/>
        <end position="276"/>
    </location>
</feature>
<keyword evidence="1" id="KW-0472">Membrane</keyword>
<feature type="transmembrane region" description="Helical" evidence="1">
    <location>
        <begin position="182"/>
        <end position="201"/>
    </location>
</feature>
<organism evidence="4 5">
    <name type="scientific">Salininema proteolyticum</name>
    <dbReference type="NCBI Taxonomy" id="1607685"/>
    <lineage>
        <taxon>Bacteria</taxon>
        <taxon>Bacillati</taxon>
        <taxon>Actinomycetota</taxon>
        <taxon>Actinomycetes</taxon>
        <taxon>Glycomycetales</taxon>
        <taxon>Glycomycetaceae</taxon>
        <taxon>Salininema</taxon>
    </lineage>
</organism>
<evidence type="ECO:0000259" key="3">
    <source>
        <dbReference type="PROSITE" id="PS50924"/>
    </source>
</evidence>
<comment type="caution">
    <text evidence="4">The sequence shown here is derived from an EMBL/GenBank/DDBJ whole genome shotgun (WGS) entry which is preliminary data.</text>
</comment>
<evidence type="ECO:0000313" key="4">
    <source>
        <dbReference type="EMBL" id="MFC4333926.1"/>
    </source>
</evidence>
<name>A0ABV8TU69_9ACTN</name>
<dbReference type="RefSeq" id="WP_380617665.1">
    <property type="nucleotide sequence ID" value="NZ_JBHSDK010000002.1"/>
</dbReference>
<dbReference type="Proteomes" id="UP001595823">
    <property type="component" value="Unassembled WGS sequence"/>
</dbReference>
<dbReference type="PROSITE" id="PS50924">
    <property type="entry name" value="MHYT"/>
    <property type="match status" value="1"/>
</dbReference>
<evidence type="ECO:0000256" key="2">
    <source>
        <dbReference type="SAM" id="MobiDB-lite"/>
    </source>
</evidence>
<evidence type="ECO:0000256" key="1">
    <source>
        <dbReference type="PROSITE-ProRule" id="PRU00244"/>
    </source>
</evidence>